<comment type="function">
    <text evidence="7">Endonuclease that is involved in the suppression of homologous recombination and thus may have a key role in the control of bacterial genetic diversity.</text>
</comment>
<evidence type="ECO:0000256" key="3">
    <source>
        <dbReference type="ARBA" id="ARBA00022801"/>
    </source>
</evidence>
<comment type="similarity">
    <text evidence="7">Belongs to the DNA mismatch repair MutS family. MutS2 subfamily.</text>
</comment>
<dbReference type="SUPFAM" id="SSF160443">
    <property type="entry name" value="SMR domain-like"/>
    <property type="match status" value="1"/>
</dbReference>
<evidence type="ECO:0000256" key="4">
    <source>
        <dbReference type="ARBA" id="ARBA00022840"/>
    </source>
</evidence>
<dbReference type="PROSITE" id="PS50828">
    <property type="entry name" value="SMR"/>
    <property type="match status" value="1"/>
</dbReference>
<accession>B0VJJ4</accession>
<dbReference type="AlphaFoldDB" id="B0VJJ4"/>
<keyword evidence="7" id="KW-0540">Nuclease</keyword>
<dbReference type="PIRSF" id="PIRSF005814">
    <property type="entry name" value="MutS_YshD"/>
    <property type="match status" value="1"/>
</dbReference>
<dbReference type="GO" id="GO:0004519">
    <property type="term" value="F:endonuclease activity"/>
    <property type="evidence" value="ECO:0007669"/>
    <property type="project" value="UniProtKB-UniRule"/>
</dbReference>
<dbReference type="STRING" id="459349.CLOAM1824"/>
<dbReference type="NCBIfam" id="TIGR01069">
    <property type="entry name" value="mutS2"/>
    <property type="match status" value="1"/>
</dbReference>
<dbReference type="GO" id="GO:0030983">
    <property type="term" value="F:mismatched DNA binding"/>
    <property type="evidence" value="ECO:0007669"/>
    <property type="project" value="InterPro"/>
</dbReference>
<evidence type="ECO:0000256" key="1">
    <source>
        <dbReference type="ARBA" id="ARBA00022730"/>
    </source>
</evidence>
<evidence type="ECO:0000313" key="11">
    <source>
        <dbReference type="Proteomes" id="UP000002019"/>
    </source>
</evidence>
<dbReference type="InterPro" id="IPR007696">
    <property type="entry name" value="DNA_mismatch_repair_MutS_core"/>
</dbReference>
<dbReference type="HOGENOM" id="CLU_011252_2_1_0"/>
<dbReference type="InterPro" id="IPR036063">
    <property type="entry name" value="Smr_dom_sf"/>
</dbReference>
<dbReference type="OrthoDB" id="9808166at2"/>
<feature type="domain" description="Smr" evidence="9">
    <location>
        <begin position="710"/>
        <end position="780"/>
    </location>
</feature>
<dbReference type="SUPFAM" id="SSF48334">
    <property type="entry name" value="DNA repair protein MutS, domain III"/>
    <property type="match status" value="1"/>
</dbReference>
<gene>
    <name evidence="7" type="primary">mutS2</name>
    <name evidence="7" type="synonym">rqcU</name>
    <name evidence="10" type="ordered locus">CLOAM1824</name>
</gene>
<dbReference type="eggNOG" id="COG1193">
    <property type="taxonomic scope" value="Bacteria"/>
</dbReference>
<sequence length="780" mass="87437">MTYHNPDLEFETLVAQIGKRCHSDLGKEQASLLQPLSDLGEIIKSQKLVAEIQEQLLRGRDYDFSGLTNLQPLFEDSRNTLFAFEEFSAVYANNLIAEEILAQLKLWEEFPEITLYLKKLTSFSFLNSRFLEIFDKDGEILDTASKELATIRKRANSLRMQIQKTMQALLSDSSLEHYLQDKYVTQREDRYVLPVKESAVPFVNGIVQSHSGSKSTVFIEPMSVVPLNNELQLIFQQEKQEIYRIFSAYTSAIKAEKKGLLRNQKILAWLDFRFACGRLCNTIKAKTPIMLSRPCLNLKSARHPLLILRLGNCRKVIPFDLELGEEKKIIILSGPNTGGKTVLLKAVGLITLMALSGLPVPADADSEIGFFSNVFADIGDDQSIENALSTFSAHLEKIGKMLNKAKPDTLVLVDEIGAATDPQQGSALAQAILEKFLALGCPAIVTTHYTALKIFAEQHPRCLNASMQFDTKNLQPTYKFIAGFPGDSFAIEVAASLGIDPALIERAKELAGNQNVQFTELLKKMQDEKKKYSVSCYQNELKTHLLETKLQELAKKEEEWEKEVKIRRQNHLKELQQELIAQQKIYQNDLAELKTLSKQERKTFLEYKLHNIAVKNAEIQKELDKDLSANNLPVSNPQPGMKVWLSNFETEAVILSIEGEQAKVDMNGITFKTPVSTLFEPKTKTETTKIEPKVKANVAPVAKFELKIIGLTFEEAKPLIDEFLDNAALAGLHSLRIVHGKGTGALRTKVRDYLKKRKEVKGIGTPGPNEGGTGVTIVTI</sequence>
<organism evidence="10 11">
    <name type="scientific">Cloacimonas acidaminovorans (strain Evry)</name>
    <dbReference type="NCBI Taxonomy" id="459349"/>
    <lineage>
        <taxon>Bacteria</taxon>
        <taxon>Pseudomonadati</taxon>
        <taxon>Candidatus Cloacimonadota</taxon>
        <taxon>Candidatus Cloacimonadia</taxon>
        <taxon>Candidatus Cloacimonadales</taxon>
        <taxon>Candidatus Cloacimonadaceae</taxon>
        <taxon>Candidatus Cloacimonas</taxon>
    </lineage>
</organism>
<dbReference type="Pfam" id="PF00488">
    <property type="entry name" value="MutS_V"/>
    <property type="match status" value="1"/>
</dbReference>
<evidence type="ECO:0000256" key="5">
    <source>
        <dbReference type="ARBA" id="ARBA00022884"/>
    </source>
</evidence>
<dbReference type="SMART" id="SM00534">
    <property type="entry name" value="MUTSac"/>
    <property type="match status" value="1"/>
</dbReference>
<keyword evidence="7" id="KW-0255">Endonuclease</keyword>
<dbReference type="EC" id="3.1.-.-" evidence="7"/>
<feature type="coiled-coil region" evidence="8">
    <location>
        <begin position="543"/>
        <end position="592"/>
    </location>
</feature>
<dbReference type="GO" id="GO:0043023">
    <property type="term" value="F:ribosomal large subunit binding"/>
    <property type="evidence" value="ECO:0007669"/>
    <property type="project" value="UniProtKB-UniRule"/>
</dbReference>
<dbReference type="InterPro" id="IPR005747">
    <property type="entry name" value="MutS2"/>
</dbReference>
<keyword evidence="11" id="KW-1185">Reference proteome</keyword>
<dbReference type="Gene3D" id="3.40.50.300">
    <property type="entry name" value="P-loop containing nucleotide triphosphate hydrolases"/>
    <property type="match status" value="1"/>
</dbReference>
<dbReference type="PANTHER" id="PTHR48466">
    <property type="entry name" value="OS10G0509000 PROTEIN-RELATED"/>
    <property type="match status" value="1"/>
</dbReference>
<dbReference type="Proteomes" id="UP000002019">
    <property type="component" value="Chromosome"/>
</dbReference>
<dbReference type="GO" id="GO:0016887">
    <property type="term" value="F:ATP hydrolysis activity"/>
    <property type="evidence" value="ECO:0007669"/>
    <property type="project" value="InterPro"/>
</dbReference>
<dbReference type="GO" id="GO:0140664">
    <property type="term" value="F:ATP-dependent DNA damage sensor activity"/>
    <property type="evidence" value="ECO:0007669"/>
    <property type="project" value="InterPro"/>
</dbReference>
<dbReference type="HAMAP" id="MF_00092">
    <property type="entry name" value="MutS2"/>
    <property type="match status" value="1"/>
</dbReference>
<keyword evidence="8" id="KW-0175">Coiled coil</keyword>
<proteinExistence type="inferred from homology"/>
<dbReference type="EC" id="3.6.4.-" evidence="7"/>
<evidence type="ECO:0000256" key="2">
    <source>
        <dbReference type="ARBA" id="ARBA00022741"/>
    </source>
</evidence>
<comment type="subunit">
    <text evidence="7">Homodimer. Binds to stalled ribosomes, contacting rRNA.</text>
</comment>
<dbReference type="SMART" id="SM00533">
    <property type="entry name" value="MUTSd"/>
    <property type="match status" value="1"/>
</dbReference>
<dbReference type="InterPro" id="IPR000432">
    <property type="entry name" value="DNA_mismatch_repair_MutS_C"/>
</dbReference>
<keyword evidence="3 7" id="KW-0378">Hydrolase</keyword>
<dbReference type="InterPro" id="IPR002625">
    <property type="entry name" value="Smr_dom"/>
</dbReference>
<protein>
    <recommendedName>
        <fullName evidence="7">Endonuclease MutS2</fullName>
        <ecNumber evidence="7">3.1.-.-</ecNumber>
    </recommendedName>
    <alternativeName>
        <fullName evidence="7">Ribosome-associated protein quality control-upstream factor</fullName>
        <shortName evidence="7">RQC-upstream factor</shortName>
        <shortName evidence="7">RqcU</shortName>
        <ecNumber evidence="7">3.6.4.-</ecNumber>
    </alternativeName>
</protein>
<dbReference type="FunFam" id="3.40.50.300:FF:000830">
    <property type="entry name" value="Endonuclease MutS2"/>
    <property type="match status" value="1"/>
</dbReference>
<reference evidence="10 11" key="1">
    <citation type="journal article" date="2008" name="J. Bacteriol.">
        <title>'Candidatus Cloacamonas acidaminovorans': genome sequence reconstruction provides a first glimpse of a new bacterial division.</title>
        <authorList>
            <person name="Pelletier E."/>
            <person name="Kreimeyer A."/>
            <person name="Bocs S."/>
            <person name="Rouy Z."/>
            <person name="Gyapay G."/>
            <person name="Chouari R."/>
            <person name="Riviere D."/>
            <person name="Ganesan A."/>
            <person name="Daegelen P."/>
            <person name="Sghir A."/>
            <person name="Cohen G.N."/>
            <person name="Medigue C."/>
            <person name="Weissenbach J."/>
            <person name="Le Paslier D."/>
        </authorList>
    </citation>
    <scope>NUCLEOTIDE SEQUENCE [LARGE SCALE GENOMIC DNA]</scope>
    <source>
        <strain evidence="11">Evry</strain>
    </source>
</reference>
<evidence type="ECO:0000256" key="7">
    <source>
        <dbReference type="HAMAP-Rule" id="MF_00092"/>
    </source>
</evidence>
<keyword evidence="4 7" id="KW-0067">ATP-binding</keyword>
<dbReference type="GO" id="GO:0005524">
    <property type="term" value="F:ATP binding"/>
    <property type="evidence" value="ECO:0007669"/>
    <property type="project" value="UniProtKB-UniRule"/>
</dbReference>
<feature type="binding site" evidence="7">
    <location>
        <begin position="334"/>
        <end position="341"/>
    </location>
    <ligand>
        <name>ATP</name>
        <dbReference type="ChEBI" id="CHEBI:30616"/>
    </ligand>
</feature>
<dbReference type="InterPro" id="IPR036187">
    <property type="entry name" value="DNA_mismatch_repair_MutS_sf"/>
</dbReference>
<dbReference type="Gene3D" id="3.30.1370.110">
    <property type="match status" value="1"/>
</dbReference>
<dbReference type="GO" id="GO:0006298">
    <property type="term" value="P:mismatch repair"/>
    <property type="evidence" value="ECO:0007669"/>
    <property type="project" value="InterPro"/>
</dbReference>
<dbReference type="InterPro" id="IPR045076">
    <property type="entry name" value="MutS"/>
</dbReference>
<dbReference type="Pfam" id="PF01713">
    <property type="entry name" value="Smr"/>
    <property type="match status" value="1"/>
</dbReference>
<dbReference type="InterPro" id="IPR027417">
    <property type="entry name" value="P-loop_NTPase"/>
</dbReference>
<keyword evidence="2 7" id="KW-0547">Nucleotide-binding</keyword>
<evidence type="ECO:0000256" key="8">
    <source>
        <dbReference type="SAM" id="Coils"/>
    </source>
</evidence>
<comment type="function">
    <text evidence="7">Acts as a ribosome collision sensor, splitting the ribosome into its 2 subunits. Detects stalled/collided 70S ribosomes which it binds and splits by an ATP-hydrolysis driven conformational change. Acts upstream of the ribosome quality control system (RQC), a ribosome-associated complex that mediates the extraction of incompletely synthesized nascent chains from stalled ribosomes and their subsequent degradation. Probably generates substrates for RQC.</text>
</comment>
<dbReference type="SUPFAM" id="SSF52540">
    <property type="entry name" value="P-loop containing nucleoside triphosphate hydrolases"/>
    <property type="match status" value="1"/>
</dbReference>
<dbReference type="KEGG" id="caci:CLOAM1824"/>
<dbReference type="RefSeq" id="WP_015425512.1">
    <property type="nucleotide sequence ID" value="NC_020449.1"/>
</dbReference>
<dbReference type="EMBL" id="CU466930">
    <property type="protein sequence ID" value="CAO81654.1"/>
    <property type="molecule type" value="Genomic_DNA"/>
</dbReference>
<keyword evidence="1 7" id="KW-0699">rRNA-binding</keyword>
<dbReference type="GO" id="GO:0019843">
    <property type="term" value="F:rRNA binding"/>
    <property type="evidence" value="ECO:0007669"/>
    <property type="project" value="UniProtKB-UniRule"/>
</dbReference>
<evidence type="ECO:0000256" key="6">
    <source>
        <dbReference type="ARBA" id="ARBA00023125"/>
    </source>
</evidence>
<name>B0VJJ4_CLOAI</name>
<dbReference type="GO" id="GO:0072344">
    <property type="term" value="P:rescue of stalled ribosome"/>
    <property type="evidence" value="ECO:0007669"/>
    <property type="project" value="UniProtKB-UniRule"/>
</dbReference>
<keyword evidence="5 7" id="KW-0694">RNA-binding</keyword>
<dbReference type="GO" id="GO:0045910">
    <property type="term" value="P:negative regulation of DNA recombination"/>
    <property type="evidence" value="ECO:0007669"/>
    <property type="project" value="InterPro"/>
</dbReference>
<keyword evidence="6 7" id="KW-0238">DNA-binding</keyword>
<dbReference type="PANTHER" id="PTHR48466:SF2">
    <property type="entry name" value="OS10G0509000 PROTEIN"/>
    <property type="match status" value="1"/>
</dbReference>
<evidence type="ECO:0000313" key="10">
    <source>
        <dbReference type="EMBL" id="CAO81654.1"/>
    </source>
</evidence>
<dbReference type="SMART" id="SM00463">
    <property type="entry name" value="SMR"/>
    <property type="match status" value="1"/>
</dbReference>
<evidence type="ECO:0000259" key="9">
    <source>
        <dbReference type="PROSITE" id="PS50828"/>
    </source>
</evidence>